<evidence type="ECO:0000313" key="2">
    <source>
        <dbReference type="Proteomes" id="UP000220828"/>
    </source>
</evidence>
<organism evidence="1 2">
    <name type="scientific">Flavobacterium branchiophilum</name>
    <dbReference type="NCBI Taxonomy" id="55197"/>
    <lineage>
        <taxon>Bacteria</taxon>
        <taxon>Pseudomonadati</taxon>
        <taxon>Bacteroidota</taxon>
        <taxon>Flavobacteriia</taxon>
        <taxon>Flavobacteriales</taxon>
        <taxon>Flavobacteriaceae</taxon>
        <taxon>Flavobacterium</taxon>
    </lineage>
</organism>
<dbReference type="AlphaFoldDB" id="A0A2H3KFX9"/>
<gene>
    <name evidence="1" type="ORF">B0A77_02370</name>
</gene>
<accession>A0A2H3KFX9</accession>
<name>A0A2H3KFX9_9FLAO</name>
<evidence type="ECO:0008006" key="3">
    <source>
        <dbReference type="Google" id="ProtNLM"/>
    </source>
</evidence>
<sequence length="92" mass="10420">MNDYKVYENQTLFDVSAHVYGRADLAIELALLNNIALHECLRAGQLLKMIDAPIQTLIVRAIESRKIIPSTGFGQRNELDNLGFPNEFVIQF</sequence>
<dbReference type="RefSeq" id="WP_097553425.1">
    <property type="nucleotide sequence ID" value="NZ_PCMW01000014.1"/>
</dbReference>
<dbReference type="Proteomes" id="UP000220828">
    <property type="component" value="Unassembled WGS sequence"/>
</dbReference>
<protein>
    <recommendedName>
        <fullName evidence="3">LysM domain-containing protein</fullName>
    </recommendedName>
</protein>
<reference evidence="1 2" key="1">
    <citation type="submission" date="2017-09" db="EMBL/GenBank/DDBJ databases">
        <title>Whole genomes of Flavobacteriaceae.</title>
        <authorList>
            <person name="Stine C."/>
            <person name="Li C."/>
            <person name="Tadesse D."/>
        </authorList>
    </citation>
    <scope>NUCLEOTIDE SEQUENCE [LARGE SCALE GENOMIC DNA]</scope>
    <source>
        <strain evidence="1 2">ATCC 35036</strain>
    </source>
</reference>
<dbReference type="EMBL" id="PCMW01000014">
    <property type="protein sequence ID" value="PDS26480.1"/>
    <property type="molecule type" value="Genomic_DNA"/>
</dbReference>
<evidence type="ECO:0000313" key="1">
    <source>
        <dbReference type="EMBL" id="PDS26480.1"/>
    </source>
</evidence>
<comment type="caution">
    <text evidence="1">The sequence shown here is derived from an EMBL/GenBank/DDBJ whole genome shotgun (WGS) entry which is preliminary data.</text>
</comment>
<proteinExistence type="predicted"/>